<comment type="caution">
    <text evidence="1">The sequence shown here is derived from an EMBL/GenBank/DDBJ whole genome shotgun (WGS) entry which is preliminary data.</text>
</comment>
<dbReference type="AlphaFoldDB" id="A0A2T4VWK2"/>
<dbReference type="Proteomes" id="UP000240811">
    <property type="component" value="Unassembled WGS sequence"/>
</dbReference>
<dbReference type="InterPro" id="IPR011604">
    <property type="entry name" value="PDDEXK-like_dom_sf"/>
</dbReference>
<accession>A0A2T4VWK2</accession>
<name>A0A2T4VWK2_9HYPH</name>
<organism evidence="1 2">
    <name type="scientific">Candidatus Liberibacter europaeus</name>
    <dbReference type="NCBI Taxonomy" id="744859"/>
    <lineage>
        <taxon>Bacteria</taxon>
        <taxon>Pseudomonadati</taxon>
        <taxon>Pseudomonadota</taxon>
        <taxon>Alphaproteobacteria</taxon>
        <taxon>Hyphomicrobiales</taxon>
        <taxon>Rhizobiaceae</taxon>
        <taxon>Liberibacter</taxon>
    </lineage>
</organism>
<dbReference type="EMBL" id="PSQJ01000007">
    <property type="protein sequence ID" value="PTL86146.1"/>
    <property type="molecule type" value="Genomic_DNA"/>
</dbReference>
<dbReference type="Gene3D" id="3.90.320.10">
    <property type="match status" value="1"/>
</dbReference>
<proteinExistence type="predicted"/>
<sequence length="239" mass="27225">MIDFNPTFSDQINSLIEENVPEQNTRDYLGASLLGDSCSRKLQYHLTQTPKDKEYSSRTLRIFDAGHSFETLGIKWMRLAGFELLTEDDSGRQFGFSQANGAIKGHIDGIIKSAPIGIDLSCPCLWECKSMNNKSWYDTKIKGVVVSKPIYASQIALYQAYMGLHEHPALFMAINKDTSELYFELVPFDCATAQELTNKAVNIIEDTQSGHLSPKVSEDPEYFHCRFCEYKQRCWNEYT</sequence>
<evidence type="ECO:0000313" key="2">
    <source>
        <dbReference type="Proteomes" id="UP000240811"/>
    </source>
</evidence>
<protein>
    <submittedName>
        <fullName evidence="1">Uncharacterized protein</fullName>
    </submittedName>
</protein>
<evidence type="ECO:0000313" key="1">
    <source>
        <dbReference type="EMBL" id="PTL86146.1"/>
    </source>
</evidence>
<reference evidence="2" key="1">
    <citation type="submission" date="2018-02" db="EMBL/GenBank/DDBJ databases">
        <title>Genome sequence of Candidatus Liberibacter europaeus.</title>
        <authorList>
            <person name="Frampton R.A."/>
            <person name="Thompson S.M."/>
            <person name="David C."/>
            <person name="Addison S.M."/>
            <person name="Smith G.R."/>
        </authorList>
    </citation>
    <scope>NUCLEOTIDE SEQUENCE [LARGE SCALE GENOMIC DNA]</scope>
</reference>
<gene>
    <name evidence="1" type="ORF">C4617_05105</name>
</gene>